<name>A0A540R6I7_9CORY</name>
<keyword evidence="2" id="KW-1185">Reference proteome</keyword>
<dbReference type="Proteomes" id="UP000318080">
    <property type="component" value="Unassembled WGS sequence"/>
</dbReference>
<proteinExistence type="predicted"/>
<dbReference type="AlphaFoldDB" id="A0A540R6I7"/>
<protein>
    <submittedName>
        <fullName evidence="1">Uncharacterized protein</fullName>
    </submittedName>
</protein>
<evidence type="ECO:0000313" key="2">
    <source>
        <dbReference type="Proteomes" id="UP000318080"/>
    </source>
</evidence>
<accession>A0A540R6I7</accession>
<organism evidence="1 2">
    <name type="scientific">Corynebacterium phoceense</name>
    <dbReference type="NCBI Taxonomy" id="1686286"/>
    <lineage>
        <taxon>Bacteria</taxon>
        <taxon>Bacillati</taxon>
        <taxon>Actinomycetota</taxon>
        <taxon>Actinomycetes</taxon>
        <taxon>Mycobacteriales</taxon>
        <taxon>Corynebacteriaceae</taxon>
        <taxon>Corynebacterium</taxon>
    </lineage>
</organism>
<comment type="caution">
    <text evidence="1">The sequence shown here is derived from an EMBL/GenBank/DDBJ whole genome shotgun (WGS) entry which is preliminary data.</text>
</comment>
<dbReference type="EMBL" id="VHIR01000009">
    <property type="protein sequence ID" value="TQE43355.1"/>
    <property type="molecule type" value="Genomic_DNA"/>
</dbReference>
<reference evidence="1 2" key="1">
    <citation type="submission" date="2019-06" db="EMBL/GenBank/DDBJ databases">
        <title>Draft genome of C. phoceense Strain 272.</title>
        <authorList>
            <person name="Pacheco L.G.C."/>
            <person name="Barberis C.M."/>
            <person name="Almuzara M.N."/>
            <person name="Traglia G.M."/>
            <person name="Santos C.S."/>
            <person name="Rocha D.J.P.G."/>
            <person name="Aguiar E.R.G.R."/>
            <person name="Vay C.A."/>
        </authorList>
    </citation>
    <scope>NUCLEOTIDE SEQUENCE [LARGE SCALE GENOMIC DNA]</scope>
    <source>
        <strain evidence="1 2">272</strain>
    </source>
</reference>
<gene>
    <name evidence="1" type="ORF">EJK80_07295</name>
</gene>
<evidence type="ECO:0000313" key="1">
    <source>
        <dbReference type="EMBL" id="TQE43355.1"/>
    </source>
</evidence>
<dbReference type="RefSeq" id="WP_066493012.1">
    <property type="nucleotide sequence ID" value="NZ_VHIR01000009.1"/>
</dbReference>
<dbReference type="STRING" id="1686286.GCA_900092335_01982"/>
<sequence length="207" mass="22719">MTPHSRPILDAGPGLNFFSINKERLLIATLGPLSAPAIVGEEIQRKARQDARFERSYRVWKTLSSSQYLEVLSDEATDELSAAVSRISDMSLADRFTISKDLGETMVIAHAVVLAEQGKSVTVLIDDGAGQQLLAFQQARLERLRAAGHNFGDLNLITTLTVLERAAGSTHIPDKATMRKLYERLRGLDDGLPPITHTQLLAPSTWS</sequence>